<protein>
    <recommendedName>
        <fullName evidence="5">Trehalose synthase N-terminal domain-containing protein</fullName>
    </recommendedName>
</protein>
<dbReference type="Pfam" id="PF13692">
    <property type="entry name" value="Glyco_trans_1_4"/>
    <property type="match status" value="1"/>
</dbReference>
<feature type="region of interest" description="Disordered" evidence="4">
    <location>
        <begin position="1"/>
        <end position="30"/>
    </location>
</feature>
<dbReference type="CDD" id="cd03792">
    <property type="entry name" value="GT4_trehalose_phosphorylase"/>
    <property type="match status" value="1"/>
</dbReference>
<dbReference type="SUPFAM" id="SSF53756">
    <property type="entry name" value="UDP-Glycosyltransferase/glycogen phosphorylase"/>
    <property type="match status" value="1"/>
</dbReference>
<gene>
    <name evidence="6" type="ORF">BDW59DRAFT_154574</name>
</gene>
<organism evidence="6 7">
    <name type="scientific">Aspergillus cavernicola</name>
    <dbReference type="NCBI Taxonomy" id="176166"/>
    <lineage>
        <taxon>Eukaryota</taxon>
        <taxon>Fungi</taxon>
        <taxon>Dikarya</taxon>
        <taxon>Ascomycota</taxon>
        <taxon>Pezizomycotina</taxon>
        <taxon>Eurotiomycetes</taxon>
        <taxon>Eurotiomycetidae</taxon>
        <taxon>Eurotiales</taxon>
        <taxon>Aspergillaceae</taxon>
        <taxon>Aspergillus</taxon>
        <taxon>Aspergillus subgen. Nidulantes</taxon>
    </lineage>
</organism>
<reference evidence="6 7" key="1">
    <citation type="submission" date="2024-07" db="EMBL/GenBank/DDBJ databases">
        <title>Section-level genome sequencing and comparative genomics of Aspergillus sections Usti and Cavernicolus.</title>
        <authorList>
            <consortium name="Lawrence Berkeley National Laboratory"/>
            <person name="Nybo J.L."/>
            <person name="Vesth T.C."/>
            <person name="Theobald S."/>
            <person name="Frisvad J.C."/>
            <person name="Larsen T.O."/>
            <person name="Kjaerboelling I."/>
            <person name="Rothschild-Mancinelli K."/>
            <person name="Lyhne E.K."/>
            <person name="Kogle M.E."/>
            <person name="Barry K."/>
            <person name="Clum A."/>
            <person name="Na H."/>
            <person name="Ledsgaard L."/>
            <person name="Lin J."/>
            <person name="Lipzen A."/>
            <person name="Kuo A."/>
            <person name="Riley R."/>
            <person name="Mondo S."/>
            <person name="LaButti K."/>
            <person name="Haridas S."/>
            <person name="Pangalinan J."/>
            <person name="Salamov A.A."/>
            <person name="Simmons B.A."/>
            <person name="Magnuson J.K."/>
            <person name="Chen J."/>
            <person name="Drula E."/>
            <person name="Henrissat B."/>
            <person name="Wiebenga A."/>
            <person name="Lubbers R.J."/>
            <person name="Gomes A.C."/>
            <person name="Makela M.R."/>
            <person name="Stajich J."/>
            <person name="Grigoriev I.V."/>
            <person name="Mortensen U.H."/>
            <person name="De vries R.P."/>
            <person name="Baker S.E."/>
            <person name="Andersen M.R."/>
        </authorList>
    </citation>
    <scope>NUCLEOTIDE SEQUENCE [LARGE SCALE GENOMIC DNA]</scope>
    <source>
        <strain evidence="6 7">CBS 600.67</strain>
    </source>
</reference>
<keyword evidence="7" id="KW-1185">Reference proteome</keyword>
<dbReference type="PANTHER" id="PTHR47779">
    <property type="entry name" value="SYNTHASE (CCG-9), PUTATIVE (AFU_ORTHOLOGUE AFUA_3G12100)-RELATED"/>
    <property type="match status" value="1"/>
</dbReference>
<sequence length="694" mass="77788">MPDGAADTGRRCSIQQKRRLSTESHPNSWGAQTSGTIYSGISAVFERNEVIFAVAIRDATYLVDFAQENLPLNEDSSLDSQIGDYVMGHLYTWCETHVEKIIGLALPQQLASTCPTLCPRLWLDLDIIPLVLSDDSNRGLGGEELRYEFHKSKDWELRTLDEQAESMARKCVRLFGPESIPLLQVGLSGLVQVDTGFHVQLTSKGDYEKSVSSSTWNAIEYYANDLKKRNIKFAFFGATPQGGGVALMRHSMVRFSHSLGTDMKWYVPKPRPGVFRITKTNHNILQGVSAPDERLTEENWDLVTQWIQENAERYWLRFGGPLMHPSEGGADVIFIDDPQMPALIPLAKKIAPERPVVFRSHIQIRGDLVDENGTPQAECWGRMWEMIKQADLFISHPVRFFVPKTVPREIVGYLPASTDWLDGLNKTMREEDIAYYGRLFNSVARNSGMPVIDYPADEYIVQIARFDPSKGIPDVVDAYEKFYHRMKSSAPGRTPPKLLICGHGSVDDPDSSIIYDAVVTHIEGNIPHLAEQICVVRLGPSDQVLNAIMSKAKVALQLSTREGFEVKVSEAIHKGRPVIATRAGGIPLQVIDKGNGFLVDVGDTDAVAQHLFDLCTDDELWQKMHKFALAHVCDEVSTVGNLLNWLYIASKLSKGEEIKPNERWINDMAREEAGVPYLEGENRLKRALDLQHMG</sequence>
<evidence type="ECO:0000256" key="4">
    <source>
        <dbReference type="SAM" id="MobiDB-lite"/>
    </source>
</evidence>
<dbReference type="InterPro" id="IPR049438">
    <property type="entry name" value="TreT_GT1"/>
</dbReference>
<name>A0ABR4HEK4_9EURO</name>
<accession>A0ABR4HEK4</accession>
<dbReference type="Proteomes" id="UP001610335">
    <property type="component" value="Unassembled WGS sequence"/>
</dbReference>
<proteinExistence type="inferred from homology"/>
<evidence type="ECO:0000256" key="3">
    <source>
        <dbReference type="ARBA" id="ARBA00022679"/>
    </source>
</evidence>
<evidence type="ECO:0000256" key="2">
    <source>
        <dbReference type="ARBA" id="ARBA00022676"/>
    </source>
</evidence>
<keyword evidence="2" id="KW-0328">Glycosyltransferase</keyword>
<dbReference type="Gene3D" id="3.40.50.2000">
    <property type="entry name" value="Glycogen Phosphorylase B"/>
    <property type="match status" value="2"/>
</dbReference>
<evidence type="ECO:0000313" key="6">
    <source>
        <dbReference type="EMBL" id="KAL2813919.1"/>
    </source>
</evidence>
<evidence type="ECO:0000259" key="5">
    <source>
        <dbReference type="Pfam" id="PF21269"/>
    </source>
</evidence>
<dbReference type="Pfam" id="PF21269">
    <property type="entry name" value="TreT_GT1"/>
    <property type="match status" value="1"/>
</dbReference>
<comment type="similarity">
    <text evidence="1">Belongs to the glycosyltransferase group 1 family. Glycosyltransferase 4 subfamily.</text>
</comment>
<keyword evidence="3" id="KW-0808">Transferase</keyword>
<dbReference type="InterPro" id="IPR052078">
    <property type="entry name" value="Trehalose_Metab_GTase"/>
</dbReference>
<dbReference type="PANTHER" id="PTHR47779:SF1">
    <property type="entry name" value="SYNTHASE (CCG-9), PUTATIVE (AFU_ORTHOLOGUE AFUA_3G12100)-RELATED"/>
    <property type="match status" value="1"/>
</dbReference>
<comment type="caution">
    <text evidence="6">The sequence shown here is derived from an EMBL/GenBank/DDBJ whole genome shotgun (WGS) entry which is preliminary data.</text>
</comment>
<dbReference type="EMBL" id="JBFXLS010000135">
    <property type="protein sequence ID" value="KAL2813919.1"/>
    <property type="molecule type" value="Genomic_DNA"/>
</dbReference>
<feature type="domain" description="Trehalose synthase N-terminal" evidence="5">
    <location>
        <begin position="237"/>
        <end position="400"/>
    </location>
</feature>
<evidence type="ECO:0000313" key="7">
    <source>
        <dbReference type="Proteomes" id="UP001610335"/>
    </source>
</evidence>
<evidence type="ECO:0000256" key="1">
    <source>
        <dbReference type="ARBA" id="ARBA00009481"/>
    </source>
</evidence>